<proteinExistence type="inferred from homology"/>
<comment type="cofactor">
    <cofactor evidence="1">
        <name>Mg(2+)</name>
        <dbReference type="ChEBI" id="CHEBI:18420"/>
    </cofactor>
</comment>
<name>A0A443PI44_9MAGN</name>
<evidence type="ECO:0000256" key="4">
    <source>
        <dbReference type="ARBA" id="ARBA00022679"/>
    </source>
</evidence>
<dbReference type="GO" id="GO:0016020">
    <property type="term" value="C:membrane"/>
    <property type="evidence" value="ECO:0007669"/>
    <property type="project" value="UniProtKB-SubCell"/>
</dbReference>
<dbReference type="InterPro" id="IPR000537">
    <property type="entry name" value="UbiA_prenyltransferase"/>
</dbReference>
<dbReference type="GO" id="GO:0016765">
    <property type="term" value="F:transferase activity, transferring alkyl or aryl (other than methyl) groups"/>
    <property type="evidence" value="ECO:0007669"/>
    <property type="project" value="InterPro"/>
</dbReference>
<comment type="subcellular location">
    <subcellularLocation>
        <location evidence="2">Membrane</location>
        <topology evidence="2">Multi-pass membrane protein</topology>
    </subcellularLocation>
</comment>
<reference evidence="9 10" key="1">
    <citation type="journal article" date="2019" name="Nat. Plants">
        <title>Stout camphor tree genome fills gaps in understanding of flowering plant genome evolution.</title>
        <authorList>
            <person name="Chaw S.M."/>
            <person name="Liu Y.C."/>
            <person name="Wu Y.W."/>
            <person name="Wang H.Y."/>
            <person name="Lin C.I."/>
            <person name="Wu C.S."/>
            <person name="Ke H.M."/>
            <person name="Chang L.Y."/>
            <person name="Hsu C.Y."/>
            <person name="Yang H.T."/>
            <person name="Sudianto E."/>
            <person name="Hsu M.H."/>
            <person name="Wu K.P."/>
            <person name="Wang L.N."/>
            <person name="Leebens-Mack J.H."/>
            <person name="Tsai I.J."/>
        </authorList>
    </citation>
    <scope>NUCLEOTIDE SEQUENCE [LARGE SCALE GENOMIC DNA]</scope>
    <source>
        <strain evidence="10">cv. Chaw 1501</strain>
        <tissue evidence="9">Young leaves</tissue>
    </source>
</reference>
<comment type="caution">
    <text evidence="9">The sequence shown here is derived from an EMBL/GenBank/DDBJ whole genome shotgun (WGS) entry which is preliminary data.</text>
</comment>
<evidence type="ECO:0000313" key="10">
    <source>
        <dbReference type="Proteomes" id="UP000283530"/>
    </source>
</evidence>
<dbReference type="Gene3D" id="3.40.30.10">
    <property type="entry name" value="Glutaredoxin"/>
    <property type="match status" value="1"/>
</dbReference>
<dbReference type="Pfam" id="PF01040">
    <property type="entry name" value="UbiA"/>
    <property type="match status" value="1"/>
</dbReference>
<dbReference type="InterPro" id="IPR044878">
    <property type="entry name" value="UbiA_sf"/>
</dbReference>
<dbReference type="InterPro" id="IPR019734">
    <property type="entry name" value="TPR_rpt"/>
</dbReference>
<evidence type="ECO:0000256" key="6">
    <source>
        <dbReference type="ARBA" id="ARBA00022989"/>
    </source>
</evidence>
<dbReference type="SMART" id="SM00028">
    <property type="entry name" value="TPR"/>
    <property type="match status" value="3"/>
</dbReference>
<comment type="similarity">
    <text evidence="3">Belongs to the UbiA prenyltransferase family.</text>
</comment>
<evidence type="ECO:0000256" key="7">
    <source>
        <dbReference type="ARBA" id="ARBA00023136"/>
    </source>
</evidence>
<dbReference type="Gene3D" id="1.10.357.140">
    <property type="entry name" value="UbiA prenyltransferase"/>
    <property type="match status" value="1"/>
</dbReference>
<dbReference type="STRING" id="337451.A0A443PI44"/>
<dbReference type="InterPro" id="IPR011990">
    <property type="entry name" value="TPR-like_helical_dom_sf"/>
</dbReference>
<dbReference type="Proteomes" id="UP000283530">
    <property type="component" value="Unassembled WGS sequence"/>
</dbReference>
<dbReference type="OrthoDB" id="2423701at2759"/>
<evidence type="ECO:0000256" key="3">
    <source>
        <dbReference type="ARBA" id="ARBA00005985"/>
    </source>
</evidence>
<keyword evidence="8" id="KW-0802">TPR repeat</keyword>
<dbReference type="PANTHER" id="PTHR47682">
    <property type="entry name" value="TETRATRICOPEPTIDE REPEAT (TPR)-CONTAINING PROTEIN"/>
    <property type="match status" value="1"/>
</dbReference>
<evidence type="ECO:0000313" key="9">
    <source>
        <dbReference type="EMBL" id="RWR90447.1"/>
    </source>
</evidence>
<organism evidence="9 10">
    <name type="scientific">Cinnamomum micranthum f. kanehirae</name>
    <dbReference type="NCBI Taxonomy" id="337451"/>
    <lineage>
        <taxon>Eukaryota</taxon>
        <taxon>Viridiplantae</taxon>
        <taxon>Streptophyta</taxon>
        <taxon>Embryophyta</taxon>
        <taxon>Tracheophyta</taxon>
        <taxon>Spermatophyta</taxon>
        <taxon>Magnoliopsida</taxon>
        <taxon>Magnoliidae</taxon>
        <taxon>Laurales</taxon>
        <taxon>Lauraceae</taxon>
        <taxon>Cinnamomum</taxon>
    </lineage>
</organism>
<dbReference type="PROSITE" id="PS50005">
    <property type="entry name" value="TPR"/>
    <property type="match status" value="2"/>
</dbReference>
<sequence>MTTIAATAAASHACHSLLAPPPLKPSFPKSHSLKPSFSKSPSRTRSLIKSEIEIRVCVNKSCSRMGSRQTLETLSDLAPPDVTVKSCGCLGRCGAGPNLVVLPEAAFIGHCGTASRASELMASLCGDGWDPSNNLAALALRKNGEGELEKGNYSEAEVLFSQAIDLKPSGGLHIIHKCRSAARLALGNYSSALEDAKEASRIAPSYPQAYICQGDAFLAMDEFGEAENAYSHALSVDPSIRRSKSFKADRDVVAGLAMSITLAATPGNLPDFKLLSLFGCGALLLRGAGCTVNDLLDRDIDIKPQAYLGLTFNWGALLGWSAVKGSLDPAVVFPLYVSGVCWTLVYDTIYAHQDKEDDLKVGVKSTALRFGDLTKNWVTGFGIICISGLTLSGFNAELGWPYYACLSVAAGQLGWQIWTVDLSNGADCNRKVVSFPNSTCSNMDEIYLMI</sequence>
<dbReference type="CDD" id="cd13959">
    <property type="entry name" value="PT_UbiA_COQ2"/>
    <property type="match status" value="1"/>
</dbReference>
<dbReference type="PANTHER" id="PTHR47682:SF1">
    <property type="entry name" value="TETRATRICOPEPTIDE REPEAT (TPR)-CONTAINING PROTEIN"/>
    <property type="match status" value="1"/>
</dbReference>
<dbReference type="InterPro" id="IPR039653">
    <property type="entry name" value="Prenyltransferase"/>
</dbReference>
<dbReference type="Gene3D" id="1.25.40.10">
    <property type="entry name" value="Tetratricopeptide repeat domain"/>
    <property type="match status" value="1"/>
</dbReference>
<dbReference type="SUPFAM" id="SSF52833">
    <property type="entry name" value="Thioredoxin-like"/>
    <property type="match status" value="1"/>
</dbReference>
<feature type="repeat" description="TPR" evidence="8">
    <location>
        <begin position="207"/>
        <end position="240"/>
    </location>
</feature>
<keyword evidence="4" id="KW-0808">Transferase</keyword>
<keyword evidence="6" id="KW-1133">Transmembrane helix</keyword>
<keyword evidence="10" id="KW-1185">Reference proteome</keyword>
<gene>
    <name evidence="9" type="ORF">CKAN_01954300</name>
</gene>
<dbReference type="FunFam" id="1.20.120.1780:FF:000001">
    <property type="entry name" value="4-hydroxybenzoate octaprenyltransferase"/>
    <property type="match status" value="1"/>
</dbReference>
<dbReference type="AlphaFoldDB" id="A0A443PI44"/>
<evidence type="ECO:0000256" key="8">
    <source>
        <dbReference type="PROSITE-ProRule" id="PRU00339"/>
    </source>
</evidence>
<dbReference type="EMBL" id="QPKB01000008">
    <property type="protein sequence ID" value="RWR90447.1"/>
    <property type="molecule type" value="Genomic_DNA"/>
</dbReference>
<evidence type="ECO:0000256" key="5">
    <source>
        <dbReference type="ARBA" id="ARBA00022692"/>
    </source>
</evidence>
<keyword evidence="7" id="KW-0472">Membrane</keyword>
<keyword evidence="5" id="KW-0812">Transmembrane</keyword>
<feature type="repeat" description="TPR" evidence="8">
    <location>
        <begin position="137"/>
        <end position="170"/>
    </location>
</feature>
<dbReference type="CDD" id="cd02980">
    <property type="entry name" value="TRX_Fd_family"/>
    <property type="match status" value="1"/>
</dbReference>
<evidence type="ECO:0000256" key="2">
    <source>
        <dbReference type="ARBA" id="ARBA00004141"/>
    </source>
</evidence>
<accession>A0A443PI44</accession>
<dbReference type="InterPro" id="IPR036249">
    <property type="entry name" value="Thioredoxin-like_sf"/>
</dbReference>
<dbReference type="SUPFAM" id="SSF48452">
    <property type="entry name" value="TPR-like"/>
    <property type="match status" value="1"/>
</dbReference>
<evidence type="ECO:0000256" key="1">
    <source>
        <dbReference type="ARBA" id="ARBA00001946"/>
    </source>
</evidence>
<protein>
    <submittedName>
        <fullName evidence="9">UbiA domain-containing protein</fullName>
    </submittedName>
</protein>
<dbReference type="Gene3D" id="1.20.120.1780">
    <property type="entry name" value="UbiA prenyltransferase"/>
    <property type="match status" value="1"/>
</dbReference>